<proteinExistence type="predicted"/>
<evidence type="ECO:0000313" key="2">
    <source>
        <dbReference type="EMBL" id="JAS84017.1"/>
    </source>
</evidence>
<evidence type="ECO:0008006" key="3">
    <source>
        <dbReference type="Google" id="ProtNLM"/>
    </source>
</evidence>
<name>A0A1B6IAT0_9HEMI</name>
<dbReference type="AlphaFoldDB" id="A0A1B6IAT0"/>
<reference evidence="2" key="1">
    <citation type="submission" date="2015-11" db="EMBL/GenBank/DDBJ databases">
        <title>De novo transcriptome assembly of four potential Pierce s Disease insect vectors from Arizona vineyards.</title>
        <authorList>
            <person name="Tassone E.E."/>
        </authorList>
    </citation>
    <scope>NUCLEOTIDE SEQUENCE</scope>
</reference>
<protein>
    <recommendedName>
        <fullName evidence="3">BESS domain-containing protein</fullName>
    </recommendedName>
</protein>
<accession>A0A1B6IAT0</accession>
<sequence>MRLSASSDGQHLVVQKFLDQHNHEHTKPLKTKMIVQSYDELKTASCSKLLSEVVCNGMLEIVSEDAIEGAGDNGHNTLVLTDNLIQKCSRVTPEIRRLKRKRRYDKFVKDDPASTNSQEVAGTEHEPDLTQHCSPKKPDEYDLFAQHIAEQLRKLPTQRFIVLQDKIQRLVTSERIEHLSEVSEKCSSNVSSASPPQDERTEEIHHVWFNGHLYTKQKSRLD</sequence>
<organism evidence="2">
    <name type="scientific">Homalodisca liturata</name>
    <dbReference type="NCBI Taxonomy" id="320908"/>
    <lineage>
        <taxon>Eukaryota</taxon>
        <taxon>Metazoa</taxon>
        <taxon>Ecdysozoa</taxon>
        <taxon>Arthropoda</taxon>
        <taxon>Hexapoda</taxon>
        <taxon>Insecta</taxon>
        <taxon>Pterygota</taxon>
        <taxon>Neoptera</taxon>
        <taxon>Paraneoptera</taxon>
        <taxon>Hemiptera</taxon>
        <taxon>Auchenorrhyncha</taxon>
        <taxon>Membracoidea</taxon>
        <taxon>Cicadellidae</taxon>
        <taxon>Cicadellinae</taxon>
        <taxon>Proconiini</taxon>
        <taxon>Homalodisca</taxon>
    </lineage>
</organism>
<feature type="region of interest" description="Disordered" evidence="1">
    <location>
        <begin position="109"/>
        <end position="136"/>
    </location>
</feature>
<gene>
    <name evidence="2" type="ORF">g.46739</name>
</gene>
<evidence type="ECO:0000256" key="1">
    <source>
        <dbReference type="SAM" id="MobiDB-lite"/>
    </source>
</evidence>
<dbReference type="EMBL" id="GECU01023689">
    <property type="protein sequence ID" value="JAS84017.1"/>
    <property type="molecule type" value="Transcribed_RNA"/>
</dbReference>